<evidence type="ECO:0000256" key="1">
    <source>
        <dbReference type="ARBA" id="ARBA00004141"/>
    </source>
</evidence>
<dbReference type="InterPro" id="IPR027359">
    <property type="entry name" value="Volt_channel_dom_sf"/>
</dbReference>
<feature type="compositionally biased region" description="Polar residues" evidence="11">
    <location>
        <begin position="872"/>
        <end position="882"/>
    </location>
</feature>
<evidence type="ECO:0000256" key="12">
    <source>
        <dbReference type="SAM" id="Phobius"/>
    </source>
</evidence>
<feature type="binding site" evidence="9">
    <location>
        <position position="627"/>
    </location>
    <ligand>
        <name>Zn(2+)</name>
        <dbReference type="ChEBI" id="CHEBI:29105"/>
        <label>1</label>
    </ligand>
</feature>
<evidence type="ECO:0000256" key="10">
    <source>
        <dbReference type="RuleBase" id="RU363067"/>
    </source>
</evidence>
<sequence>MNPMNNDDEIKNNLSSSLAAQGLHIDTASLTYAAESRRHSANSSLGSVIQVNAMEEEDLAFFGNSMSPGPGRLARAQNTVAEMCVTSWVDFMMGTATLAFTLIVYVESSLSLPNSQGAGLLLTWKIFSGVCLAFLAWFTLECVLRVFSFGVAYLLILSNSIETILTVVGFSFQLILFTYLVQPGTGWPPRWLSITVNLCKLLLALCRISRIVGKISLRSVSFCCKTRKKSTATTTSLDRVLAVLKQIRRKYPLTANEASELNWATFLIASKNLYNGEAGATPDNVSFKFDGIDQDTTNWLINTYSHAATNKTMDQVQNSGCDGDLEEPREEMNTSEEVGVENVAEVGAMPLVDEPEAEVGGRIDIDQNTWDFSNSDEVMITVDTEVCPKPKRNSAGSVPLTEESGRRGYHVKSLSAVTSSRRSSLKVVGRFGGGMAWRNSTACDGLTMDDAELLWNAPIQTNKSLLAGTKCDPDTAPGHRVVRSYTTSGELEGSCDSMQLFAEHARMKAVPWDHSRLDRINEGLDEWDFDIFEANAFSCGRPLSLVGLGVFRKNRMFLHFKSLKLAKFMSWVTTIENGYNPANSYHNRIHAADVLQTTHYLMTHELLRNEISTQDIFCALVSAAIHDFQHPGTNNSFLIATGDDLALRYNDRAVLEHMHVAAAFEVMRNEKCDILKCVGNQERYSEARETVIQMVLATDMSNHFVGVERFNSDVVPYFETNSKRGRAKHVESIGSLTSNINEEIHDDDLAPIGIRRTLLKTTLHCADVSNAAKSPRLCQRWAMLVQDEFFKQGDMEKENGLKISMFMDRSKPDFHKCQIGFITIIVKPLFQSYCAFLNSLQQQVEWCLNANLKHWEQRQAEEQLANSFGGHSPSSIDGSSPKITRRKHSVFGFKKSPLNRQGTVGPIMSRGGEGESPSSSRRSSVKNDHKKGMTRRARTEHP</sequence>
<evidence type="ECO:0000256" key="8">
    <source>
        <dbReference type="PIRSR" id="PIRSR623088-2"/>
    </source>
</evidence>
<dbReference type="PANTHER" id="PTHR11347">
    <property type="entry name" value="CYCLIC NUCLEOTIDE PHOSPHODIESTERASE"/>
    <property type="match status" value="1"/>
</dbReference>
<organism evidence="14">
    <name type="scientific">Mucochytrium quahogii</name>
    <dbReference type="NCBI Taxonomy" id="96639"/>
    <lineage>
        <taxon>Eukaryota</taxon>
        <taxon>Sar</taxon>
        <taxon>Stramenopiles</taxon>
        <taxon>Bigyra</taxon>
        <taxon>Labyrinthulomycetes</taxon>
        <taxon>Thraustochytrida</taxon>
        <taxon>Thraustochytriidae</taxon>
        <taxon>Mucochytrium</taxon>
    </lineage>
</organism>
<dbReference type="PROSITE" id="PS00126">
    <property type="entry name" value="PDEASE_I_1"/>
    <property type="match status" value="1"/>
</dbReference>
<accession>A0A7S2WFF5</accession>
<feature type="binding site" evidence="9">
    <location>
        <position position="627"/>
    </location>
    <ligand>
        <name>Zn(2+)</name>
        <dbReference type="ChEBI" id="CHEBI:29105"/>
        <label>2</label>
    </ligand>
</feature>
<feature type="compositionally biased region" description="Basic and acidic residues" evidence="11">
    <location>
        <begin position="925"/>
        <end position="942"/>
    </location>
</feature>
<feature type="binding site" evidence="9">
    <location>
        <position position="590"/>
    </location>
    <ligand>
        <name>Zn(2+)</name>
        <dbReference type="ChEBI" id="CHEBI:29105"/>
        <label>1</label>
    </ligand>
</feature>
<feature type="domain" description="PDEase" evidence="13">
    <location>
        <begin position="487"/>
        <end position="862"/>
    </location>
</feature>
<dbReference type="EMBL" id="HBHK01013646">
    <property type="protein sequence ID" value="CAD9684811.1"/>
    <property type="molecule type" value="Transcribed_RNA"/>
</dbReference>
<dbReference type="EC" id="3.1.4.-" evidence="10"/>
<feature type="region of interest" description="Disordered" evidence="11">
    <location>
        <begin position="863"/>
        <end position="942"/>
    </location>
</feature>
<feature type="binding site" evidence="8">
    <location>
        <position position="767"/>
    </location>
    <ligand>
        <name>AMP</name>
        <dbReference type="ChEBI" id="CHEBI:456215"/>
    </ligand>
</feature>
<feature type="binding site" evidence="8">
    <location>
        <position position="627"/>
    </location>
    <ligand>
        <name>AMP</name>
        <dbReference type="ChEBI" id="CHEBI:456215"/>
    </ligand>
</feature>
<evidence type="ECO:0000256" key="2">
    <source>
        <dbReference type="ARBA" id="ARBA00022692"/>
    </source>
</evidence>
<keyword evidence="2 12" id="KW-0812">Transmembrane</keyword>
<dbReference type="PRINTS" id="PR00387">
    <property type="entry name" value="PDIESTERASE1"/>
</dbReference>
<dbReference type="SUPFAM" id="SSF109604">
    <property type="entry name" value="HD-domain/PDEase-like"/>
    <property type="match status" value="1"/>
</dbReference>
<evidence type="ECO:0000256" key="7">
    <source>
        <dbReference type="PIRSR" id="PIRSR623088-1"/>
    </source>
</evidence>
<reference evidence="14" key="1">
    <citation type="submission" date="2021-01" db="EMBL/GenBank/DDBJ databases">
        <authorList>
            <person name="Corre E."/>
            <person name="Pelletier E."/>
            <person name="Niang G."/>
            <person name="Scheremetjew M."/>
            <person name="Finn R."/>
            <person name="Kale V."/>
            <person name="Holt S."/>
            <person name="Cochrane G."/>
            <person name="Meng A."/>
            <person name="Brown T."/>
            <person name="Cohen L."/>
        </authorList>
    </citation>
    <scope>NUCLEOTIDE SEQUENCE</scope>
    <source>
        <strain evidence="14">NY070348D</strain>
    </source>
</reference>
<keyword evidence="5 12" id="KW-1133">Transmembrane helix</keyword>
<proteinExistence type="inferred from homology"/>
<dbReference type="GO" id="GO:0016020">
    <property type="term" value="C:membrane"/>
    <property type="evidence" value="ECO:0007669"/>
    <property type="project" value="UniProtKB-SubCell"/>
</dbReference>
<feature type="transmembrane region" description="Helical" evidence="12">
    <location>
        <begin position="126"/>
        <end position="156"/>
    </location>
</feature>
<evidence type="ECO:0000256" key="3">
    <source>
        <dbReference type="ARBA" id="ARBA00022723"/>
    </source>
</evidence>
<dbReference type="Pfam" id="PF00233">
    <property type="entry name" value="PDEase_I"/>
    <property type="match status" value="1"/>
</dbReference>
<evidence type="ECO:0000256" key="11">
    <source>
        <dbReference type="SAM" id="MobiDB-lite"/>
    </source>
</evidence>
<dbReference type="InterPro" id="IPR023088">
    <property type="entry name" value="PDEase"/>
</dbReference>
<evidence type="ECO:0000313" key="14">
    <source>
        <dbReference type="EMBL" id="CAD9684811.1"/>
    </source>
</evidence>
<dbReference type="GO" id="GO:0004114">
    <property type="term" value="F:3',5'-cyclic-nucleotide phosphodiesterase activity"/>
    <property type="evidence" value="ECO:0007669"/>
    <property type="project" value="InterPro"/>
</dbReference>
<evidence type="ECO:0000256" key="5">
    <source>
        <dbReference type="ARBA" id="ARBA00022989"/>
    </source>
</evidence>
<dbReference type="InterPro" id="IPR036971">
    <property type="entry name" value="PDEase_catalytic_dom_sf"/>
</dbReference>
<comment type="subcellular location">
    <subcellularLocation>
        <location evidence="1">Membrane</location>
        <topology evidence="1">Multi-pass membrane protein</topology>
    </subcellularLocation>
</comment>
<protein>
    <recommendedName>
        <fullName evidence="10">Phosphodiesterase</fullName>
        <ecNumber evidence="10">3.1.4.-</ecNumber>
    </recommendedName>
</protein>
<feature type="binding site" evidence="9">
    <location>
        <position position="767"/>
    </location>
    <ligand>
        <name>Zn(2+)</name>
        <dbReference type="ChEBI" id="CHEBI:29105"/>
        <label>1</label>
    </ligand>
</feature>
<evidence type="ECO:0000256" key="4">
    <source>
        <dbReference type="ARBA" id="ARBA00022801"/>
    </source>
</evidence>
<dbReference type="AlphaFoldDB" id="A0A7S2WFF5"/>
<dbReference type="GO" id="GO:0046872">
    <property type="term" value="F:metal ion binding"/>
    <property type="evidence" value="ECO:0007669"/>
    <property type="project" value="UniProtKB-KW"/>
</dbReference>
<feature type="active site" description="Proton donor" evidence="7">
    <location>
        <position position="586"/>
    </location>
</feature>
<evidence type="ECO:0000256" key="6">
    <source>
        <dbReference type="ARBA" id="ARBA00023136"/>
    </source>
</evidence>
<keyword evidence="3 9" id="KW-0479">Metal-binding</keyword>
<feature type="binding site" evidence="8">
    <location>
        <position position="818"/>
    </location>
    <ligand>
        <name>AMP</name>
        <dbReference type="ChEBI" id="CHEBI:456215"/>
    </ligand>
</feature>
<dbReference type="Gene3D" id="1.20.120.350">
    <property type="entry name" value="Voltage-gated potassium channels. Chain C"/>
    <property type="match status" value="1"/>
</dbReference>
<keyword evidence="6 12" id="KW-0472">Membrane</keyword>
<comment type="similarity">
    <text evidence="10">Belongs to the cyclic nucleotide phosphodiesterase family.</text>
</comment>
<evidence type="ECO:0000256" key="9">
    <source>
        <dbReference type="PIRSR" id="PIRSR623088-3"/>
    </source>
</evidence>
<comment type="cofactor">
    <cofactor evidence="10">
        <name>a divalent metal cation</name>
        <dbReference type="ChEBI" id="CHEBI:60240"/>
    </cofactor>
    <text evidence="10">Binds 2 divalent metal cations per subunit. Site 1 may preferentially bind zinc ions, while site 2 has a preference for magnesium and/or manganese ions.</text>
</comment>
<feature type="region of interest" description="Disordered" evidence="11">
    <location>
        <begin position="314"/>
        <end position="337"/>
    </location>
</feature>
<dbReference type="Gene3D" id="1.10.1300.10">
    <property type="entry name" value="3'5'-cyclic nucleotide phosphodiesterase, catalytic domain"/>
    <property type="match status" value="1"/>
</dbReference>
<feature type="binding site" evidence="9">
    <location>
        <position position="626"/>
    </location>
    <ligand>
        <name>Zn(2+)</name>
        <dbReference type="ChEBI" id="CHEBI:29105"/>
        <label>1</label>
    </ligand>
</feature>
<dbReference type="InterPro" id="IPR002073">
    <property type="entry name" value="PDEase_catalytic_dom"/>
</dbReference>
<dbReference type="GO" id="GO:0007165">
    <property type="term" value="P:signal transduction"/>
    <property type="evidence" value="ECO:0007669"/>
    <property type="project" value="InterPro"/>
</dbReference>
<dbReference type="InterPro" id="IPR023174">
    <property type="entry name" value="PDEase_CS"/>
</dbReference>
<evidence type="ECO:0000259" key="13">
    <source>
        <dbReference type="PROSITE" id="PS51845"/>
    </source>
</evidence>
<feature type="transmembrane region" description="Helical" evidence="12">
    <location>
        <begin position="85"/>
        <end position="106"/>
    </location>
</feature>
<dbReference type="PROSITE" id="PS51845">
    <property type="entry name" value="PDEASE_I_2"/>
    <property type="match status" value="1"/>
</dbReference>
<gene>
    <name evidence="14" type="ORF">QSP1433_LOCUS8573</name>
</gene>
<keyword evidence="4 10" id="KW-0378">Hydrolase</keyword>
<name>A0A7S2WFF5_9STRA</name>
<feature type="binding site" evidence="8">
    <location>
        <begin position="586"/>
        <end position="590"/>
    </location>
    <ligand>
        <name>AMP</name>
        <dbReference type="ChEBI" id="CHEBI:456215"/>
    </ligand>
</feature>